<keyword evidence="8 11" id="KW-0406">Ion transport</keyword>
<dbReference type="InterPro" id="IPR006201">
    <property type="entry name" value="Neur_channel"/>
</dbReference>
<feature type="compositionally biased region" description="Polar residues" evidence="12">
    <location>
        <begin position="427"/>
        <end position="437"/>
    </location>
</feature>
<organism evidence="15 16">
    <name type="scientific">Petrolisthes cinctipes</name>
    <name type="common">Flat porcelain crab</name>
    <dbReference type="NCBI Taxonomy" id="88211"/>
    <lineage>
        <taxon>Eukaryota</taxon>
        <taxon>Metazoa</taxon>
        <taxon>Ecdysozoa</taxon>
        <taxon>Arthropoda</taxon>
        <taxon>Crustacea</taxon>
        <taxon>Multicrustacea</taxon>
        <taxon>Malacostraca</taxon>
        <taxon>Eumalacostraca</taxon>
        <taxon>Eucarida</taxon>
        <taxon>Decapoda</taxon>
        <taxon>Pleocyemata</taxon>
        <taxon>Anomura</taxon>
        <taxon>Galatheoidea</taxon>
        <taxon>Porcellanidae</taxon>
        <taxon>Petrolisthes</taxon>
    </lineage>
</organism>
<evidence type="ECO:0000256" key="8">
    <source>
        <dbReference type="ARBA" id="ARBA00023065"/>
    </source>
</evidence>
<comment type="caution">
    <text evidence="15">The sequence shown here is derived from an EMBL/GenBank/DDBJ whole genome shotgun (WGS) entry which is preliminary data.</text>
</comment>
<evidence type="ECO:0000256" key="3">
    <source>
        <dbReference type="ARBA" id="ARBA00022448"/>
    </source>
</evidence>
<dbReference type="SUPFAM" id="SSF63712">
    <property type="entry name" value="Nicotinic receptor ligand binding domain-like"/>
    <property type="match status" value="1"/>
</dbReference>
<dbReference type="Pfam" id="PF02931">
    <property type="entry name" value="Neur_chan_LBD"/>
    <property type="match status" value="1"/>
</dbReference>
<evidence type="ECO:0000313" key="16">
    <source>
        <dbReference type="Proteomes" id="UP001286313"/>
    </source>
</evidence>
<dbReference type="Gene3D" id="2.70.170.10">
    <property type="entry name" value="Neurotransmitter-gated ion-channel ligand-binding domain"/>
    <property type="match status" value="1"/>
</dbReference>
<dbReference type="SUPFAM" id="SSF90112">
    <property type="entry name" value="Neurotransmitter-gated ion-channel transmembrane pore"/>
    <property type="match status" value="1"/>
</dbReference>
<dbReference type="InterPro" id="IPR036734">
    <property type="entry name" value="Neur_chan_lig-bd_sf"/>
</dbReference>
<dbReference type="InterPro" id="IPR018000">
    <property type="entry name" value="Neurotransmitter_ion_chnl_CS"/>
</dbReference>
<evidence type="ECO:0000256" key="7">
    <source>
        <dbReference type="ARBA" id="ARBA00022989"/>
    </source>
</evidence>
<dbReference type="GO" id="GO:0004888">
    <property type="term" value="F:transmembrane signaling receptor activity"/>
    <property type="evidence" value="ECO:0007669"/>
    <property type="project" value="InterPro"/>
</dbReference>
<feature type="compositionally biased region" description="Low complexity" evidence="12">
    <location>
        <begin position="360"/>
        <end position="418"/>
    </location>
</feature>
<dbReference type="Pfam" id="PF02932">
    <property type="entry name" value="Neur_chan_memb"/>
    <property type="match status" value="1"/>
</dbReference>
<dbReference type="EMBL" id="JAWQEG010008221">
    <property type="protein sequence ID" value="KAK3850735.1"/>
    <property type="molecule type" value="Genomic_DNA"/>
</dbReference>
<feature type="compositionally biased region" description="Basic and acidic residues" evidence="12">
    <location>
        <begin position="542"/>
        <end position="567"/>
    </location>
</feature>
<keyword evidence="9 11" id="KW-0472">Membrane</keyword>
<evidence type="ECO:0000256" key="10">
    <source>
        <dbReference type="ARBA" id="ARBA00023303"/>
    </source>
</evidence>
<evidence type="ECO:0000259" key="14">
    <source>
        <dbReference type="Pfam" id="PF02932"/>
    </source>
</evidence>
<comment type="subcellular location">
    <subcellularLocation>
        <location evidence="2">Cell membrane</location>
    </subcellularLocation>
    <subcellularLocation>
        <location evidence="1">Membrane</location>
        <topology evidence="1">Multi-pass membrane protein</topology>
    </subcellularLocation>
</comment>
<feature type="region of interest" description="Disordered" evidence="12">
    <location>
        <begin position="1"/>
        <end position="38"/>
    </location>
</feature>
<name>A0AAE1BKX3_PETCI</name>
<evidence type="ECO:0000256" key="9">
    <source>
        <dbReference type="ARBA" id="ARBA00023136"/>
    </source>
</evidence>
<dbReference type="AlphaFoldDB" id="A0AAE1BKX3"/>
<keyword evidence="5 11" id="KW-0812">Transmembrane</keyword>
<comment type="caution">
    <text evidence="11">Lacks conserved residue(s) required for the propagation of feature annotation.</text>
</comment>
<protein>
    <submittedName>
        <fullName evidence="15">Uncharacterized protein</fullName>
    </submittedName>
</protein>
<feature type="compositionally biased region" description="Low complexity" evidence="12">
    <location>
        <begin position="478"/>
        <end position="496"/>
    </location>
</feature>
<evidence type="ECO:0000259" key="13">
    <source>
        <dbReference type="Pfam" id="PF02931"/>
    </source>
</evidence>
<dbReference type="InterPro" id="IPR036719">
    <property type="entry name" value="Neuro-gated_channel_TM_sf"/>
</dbReference>
<dbReference type="PRINTS" id="PR00252">
    <property type="entry name" value="NRIONCHANNEL"/>
</dbReference>
<dbReference type="InterPro" id="IPR038050">
    <property type="entry name" value="Neuro_actylchol_rec"/>
</dbReference>
<dbReference type="Gene3D" id="1.20.58.390">
    <property type="entry name" value="Neurotransmitter-gated ion-channel transmembrane domain"/>
    <property type="match status" value="2"/>
</dbReference>
<feature type="domain" description="Neurotransmitter-gated ion-channel transmembrane" evidence="14">
    <location>
        <begin position="256"/>
        <end position="622"/>
    </location>
</feature>
<keyword evidence="16" id="KW-1185">Reference proteome</keyword>
<comment type="similarity">
    <text evidence="11">Belongs to the ligand-gated ion channel (TC 1.A.9) family.</text>
</comment>
<sequence length="629" mass="70628">MEASDNNMVDGDVGREDGPMRLEERRSVGRKETEEKKEVVVMSGVSDGGNGGGSGVSLAVDGGTPTRVHIEMYIRSFGSVNPIQMDYSVDLYLRQRWVELRFLNNSLTRAVDLNDPLLVKVLWKPEVYFPNAKESDFQYVTVPNVMLRIHPDGTILYILRLKLTFSCMMDLSSYPLDHQTCYIQIASFVKTTRELELEWYADSPIKMYRRLKLPQFEMKEIKPETCSQSFHIGNYSCLQAAFELRRNIGYHLVQSYLPTSLIVVVSWVSFWLDVDAIPSRVTLGVTTLLTVCSESTSFRDKMPTVSYVKALDIWMGSCTAFVFLALVEFTVVSHIARHHRRYLFWGSVYYRAHFSPAHTHASSTTHTSTIHPISSTKASTHMSSTTHVSTPQTSSTKTCTHTSSSTPHTSAAHASSSVHTHKGSSDPLPQSSSTCSPSYCPVREMSQDTLHSSSPSPRHHHSPHSSPSPPDRAPHPTSPSSSTTTQIPPHSTTIPSHLSSSTYNTAHYPRPRLRPSSLPRPRDTLQDSVKQMRRKSAAIHTDFVEVEEKGSLSEAEGRDKGGGGKGDEDSEPPYPPTDEEEEMVDGDLVRTWRDEAVLAKRIDKTCRALFPFLFIIFNLIYWIHYLVIR</sequence>
<dbReference type="InterPro" id="IPR006202">
    <property type="entry name" value="Neur_chan_lig-bd"/>
</dbReference>
<dbReference type="NCBIfam" id="TIGR00860">
    <property type="entry name" value="LIC"/>
    <property type="match status" value="1"/>
</dbReference>
<gene>
    <name evidence="15" type="ORF">Pcinc_042572</name>
</gene>
<dbReference type="FunFam" id="2.70.170.10:FF:000045">
    <property type="entry name" value="Predicted protein"/>
    <property type="match status" value="1"/>
</dbReference>
<keyword evidence="10 11" id="KW-0407">Ion channel</keyword>
<keyword evidence="7 11" id="KW-1133">Transmembrane helix</keyword>
<feature type="compositionally biased region" description="Basic and acidic residues" evidence="12">
    <location>
        <begin position="12"/>
        <end position="38"/>
    </location>
</feature>
<dbReference type="PANTHER" id="PTHR18945">
    <property type="entry name" value="NEUROTRANSMITTER GATED ION CHANNEL"/>
    <property type="match status" value="1"/>
</dbReference>
<proteinExistence type="inferred from homology"/>
<feature type="region of interest" description="Disordered" evidence="12">
    <location>
        <begin position="360"/>
        <end position="585"/>
    </location>
</feature>
<keyword evidence="4" id="KW-1003">Cell membrane</keyword>
<evidence type="ECO:0000256" key="5">
    <source>
        <dbReference type="ARBA" id="ARBA00022692"/>
    </source>
</evidence>
<keyword evidence="3 11" id="KW-0813">Transport</keyword>
<dbReference type="PROSITE" id="PS00236">
    <property type="entry name" value="NEUROTR_ION_CHANNEL"/>
    <property type="match status" value="1"/>
</dbReference>
<accession>A0AAE1BKX3</accession>
<feature type="transmembrane region" description="Helical" evidence="11">
    <location>
        <begin position="608"/>
        <end position="628"/>
    </location>
</feature>
<dbReference type="PRINTS" id="PR00253">
    <property type="entry name" value="GABAARECEPTR"/>
</dbReference>
<keyword evidence="6" id="KW-0732">Signal</keyword>
<dbReference type="GO" id="GO:0005230">
    <property type="term" value="F:extracellular ligand-gated monoatomic ion channel activity"/>
    <property type="evidence" value="ECO:0007669"/>
    <property type="project" value="InterPro"/>
</dbReference>
<evidence type="ECO:0000256" key="4">
    <source>
        <dbReference type="ARBA" id="ARBA00022475"/>
    </source>
</evidence>
<feature type="transmembrane region" description="Helical" evidence="11">
    <location>
        <begin position="255"/>
        <end position="272"/>
    </location>
</feature>
<evidence type="ECO:0000256" key="1">
    <source>
        <dbReference type="ARBA" id="ARBA00004141"/>
    </source>
</evidence>
<dbReference type="GO" id="GO:0005886">
    <property type="term" value="C:plasma membrane"/>
    <property type="evidence" value="ECO:0007669"/>
    <property type="project" value="UniProtKB-SubCell"/>
</dbReference>
<dbReference type="GO" id="GO:0005254">
    <property type="term" value="F:chloride channel activity"/>
    <property type="evidence" value="ECO:0007669"/>
    <property type="project" value="UniProtKB-ARBA"/>
</dbReference>
<dbReference type="GO" id="GO:0099095">
    <property type="term" value="F:ligand-gated monoatomic anion channel activity"/>
    <property type="evidence" value="ECO:0007669"/>
    <property type="project" value="UniProtKB-ARBA"/>
</dbReference>
<feature type="transmembrane region" description="Helical" evidence="11">
    <location>
        <begin position="313"/>
        <end position="332"/>
    </location>
</feature>
<evidence type="ECO:0000256" key="2">
    <source>
        <dbReference type="ARBA" id="ARBA00004236"/>
    </source>
</evidence>
<evidence type="ECO:0000313" key="15">
    <source>
        <dbReference type="EMBL" id="KAK3850735.1"/>
    </source>
</evidence>
<evidence type="ECO:0000256" key="6">
    <source>
        <dbReference type="ARBA" id="ARBA00022729"/>
    </source>
</evidence>
<reference evidence="15" key="1">
    <citation type="submission" date="2023-10" db="EMBL/GenBank/DDBJ databases">
        <title>Genome assemblies of two species of porcelain crab, Petrolisthes cinctipes and Petrolisthes manimaculis (Anomura: Porcellanidae).</title>
        <authorList>
            <person name="Angst P."/>
        </authorList>
    </citation>
    <scope>NUCLEOTIDE SEQUENCE</scope>
    <source>
        <strain evidence="15">PB745_01</strain>
        <tissue evidence="15">Gill</tissue>
    </source>
</reference>
<dbReference type="CDD" id="cd19049">
    <property type="entry name" value="LGIC_TM_anion"/>
    <property type="match status" value="1"/>
</dbReference>
<evidence type="ECO:0000256" key="12">
    <source>
        <dbReference type="SAM" id="MobiDB-lite"/>
    </source>
</evidence>
<dbReference type="InterPro" id="IPR006029">
    <property type="entry name" value="Neurotrans-gated_channel_TM"/>
</dbReference>
<evidence type="ECO:0000256" key="11">
    <source>
        <dbReference type="RuleBase" id="RU000687"/>
    </source>
</evidence>
<dbReference type="InterPro" id="IPR006028">
    <property type="entry name" value="GABAA/Glycine_rcpt"/>
</dbReference>
<feature type="domain" description="Neurotransmitter-gated ion-channel ligand-binding" evidence="13">
    <location>
        <begin position="62"/>
        <end position="247"/>
    </location>
</feature>
<dbReference type="Proteomes" id="UP001286313">
    <property type="component" value="Unassembled WGS sequence"/>
</dbReference>